<organism evidence="1 2">
    <name type="scientific">Thermofilum adornatum 1505</name>
    <dbReference type="NCBI Taxonomy" id="697581"/>
    <lineage>
        <taxon>Archaea</taxon>
        <taxon>Thermoproteota</taxon>
        <taxon>Thermoprotei</taxon>
        <taxon>Thermofilales</taxon>
        <taxon>Thermofilaceae</taxon>
        <taxon>Thermofilum</taxon>
    </lineage>
</organism>
<evidence type="ECO:0000313" key="1">
    <source>
        <dbReference type="EMBL" id="AJB42244.1"/>
    </source>
</evidence>
<dbReference type="PANTHER" id="PTHR38433">
    <property type="match status" value="1"/>
</dbReference>
<dbReference type="STRING" id="697581.TCARB_1196"/>
<dbReference type="Proteomes" id="UP000266720">
    <property type="component" value="Chromosome"/>
</dbReference>
<dbReference type="AlphaFoldDB" id="A0A3G1A9E5"/>
<protein>
    <recommendedName>
        <fullName evidence="3">DUF1641 domain-containing protein</fullName>
    </recommendedName>
</protein>
<dbReference type="PANTHER" id="PTHR38433:SF1">
    <property type="entry name" value="DUF1641 DOMAIN-CONTAINING PROTEIN"/>
    <property type="match status" value="1"/>
</dbReference>
<dbReference type="InterPro" id="IPR012440">
    <property type="entry name" value="DUF1641"/>
</dbReference>
<proteinExistence type="predicted"/>
<gene>
    <name evidence="1" type="ORF">TCARB_1196</name>
</gene>
<sequence>MVKVETILTKERREALEKFLDMLVKMNELGLLDTIRDLLDPEFIGRLSELLMTPGTLKLLDHIDDLLDLAGSIDVEAIKGNMPVIKAALEALSREPKPVGITGLMRAMSDPDVQKGLGLMVELLKAIGKTKTK</sequence>
<evidence type="ECO:0008006" key="3">
    <source>
        <dbReference type="Google" id="ProtNLM"/>
    </source>
</evidence>
<dbReference type="Pfam" id="PF07849">
    <property type="entry name" value="DUF1641"/>
    <property type="match status" value="1"/>
</dbReference>
<accession>A0A3G1A9E5</accession>
<evidence type="ECO:0000313" key="2">
    <source>
        <dbReference type="Proteomes" id="UP000266720"/>
    </source>
</evidence>
<name>A0A3G1A9E5_9CREN</name>
<dbReference type="EMBL" id="CP007493">
    <property type="protein sequence ID" value="AJB42244.1"/>
    <property type="molecule type" value="Genomic_DNA"/>
</dbReference>
<reference evidence="2" key="1">
    <citation type="book" date="2010" name="EXTREMOPHILES" publisher="0:0-0">
        <title>Complete genome sequences of ten hyperthermophilic archaea reveal their metabolic capabilities and possible ecological roles.</title>
        <editorList>
            <person name="?"/>
        </editorList>
        <authorList>
            <person name="Ravin N.V."/>
            <person name="Mardanov A.V."/>
            <person name="Bonch-Osmolovskaya E.A."/>
            <person name="Skryabin K.G."/>
        </authorList>
    </citation>
    <scope>NUCLEOTIDE SEQUENCE [LARGE SCALE GENOMIC DNA]</scope>
    <source>
        <strain evidence="2">1505</strain>
    </source>
</reference>
<dbReference type="KEGG" id="tcb:TCARB_1196"/>